<dbReference type="GO" id="GO:0005829">
    <property type="term" value="C:cytosol"/>
    <property type="evidence" value="ECO:0007669"/>
    <property type="project" value="TreeGrafter"/>
</dbReference>
<comment type="caution">
    <text evidence="6">The sequence shown here is derived from an EMBL/GenBank/DDBJ whole genome shotgun (WGS) entry which is preliminary data.</text>
</comment>
<keyword evidence="3 5" id="KW-0810">Translation regulation</keyword>
<evidence type="ECO:0000313" key="7">
    <source>
        <dbReference type="Proteomes" id="UP000777265"/>
    </source>
</evidence>
<dbReference type="GO" id="GO:0006109">
    <property type="term" value="P:regulation of carbohydrate metabolic process"/>
    <property type="evidence" value="ECO:0007669"/>
    <property type="project" value="InterPro"/>
</dbReference>
<dbReference type="NCBIfam" id="TIGR00202">
    <property type="entry name" value="csrA"/>
    <property type="match status" value="1"/>
</dbReference>
<sequence>MLVLSRKPGEAIRIGDDIEISVIEVRGDTVRIGINAPRNVPVFRMELLAEVAKTNLESVKAAPQAMDVLKTLLRREDDSNGGDQK</sequence>
<evidence type="ECO:0000313" key="6">
    <source>
        <dbReference type="EMBL" id="NLW34244.1"/>
    </source>
</evidence>
<reference evidence="6" key="1">
    <citation type="journal article" date="2020" name="Biotechnol. Biofuels">
        <title>New insights from the biogas microbiome by comprehensive genome-resolved metagenomics of nearly 1600 species originating from multiple anaerobic digesters.</title>
        <authorList>
            <person name="Campanaro S."/>
            <person name="Treu L."/>
            <person name="Rodriguez-R L.M."/>
            <person name="Kovalovszki A."/>
            <person name="Ziels R.M."/>
            <person name="Maus I."/>
            <person name="Zhu X."/>
            <person name="Kougias P.G."/>
            <person name="Basile A."/>
            <person name="Luo G."/>
            <person name="Schluter A."/>
            <person name="Konstantinidis K.T."/>
            <person name="Angelidaki I."/>
        </authorList>
    </citation>
    <scope>NUCLEOTIDE SEQUENCE</scope>
    <source>
        <strain evidence="6">AS06rmzACSIP_7</strain>
    </source>
</reference>
<keyword evidence="5" id="KW-1005">Bacterial flagellum biogenesis</keyword>
<gene>
    <name evidence="5 6" type="primary">csrA</name>
    <name evidence="6" type="ORF">GXY80_02010</name>
</gene>
<comment type="function">
    <text evidence="5">A translational regulator that binds mRNA to regulate translation initiation and/or mRNA stability. Usually binds in the 5'-UTR at or near the Shine-Dalgarno sequence preventing ribosome-binding, thus repressing translation. Its main target seems to be the major flagellin gene, while its function is anatagonized by FliW.</text>
</comment>
<dbReference type="GO" id="GO:0006402">
    <property type="term" value="P:mRNA catabolic process"/>
    <property type="evidence" value="ECO:0007669"/>
    <property type="project" value="InterPro"/>
</dbReference>
<dbReference type="GO" id="GO:0045947">
    <property type="term" value="P:negative regulation of translational initiation"/>
    <property type="evidence" value="ECO:0007669"/>
    <property type="project" value="UniProtKB-UniRule"/>
</dbReference>
<protein>
    <recommendedName>
        <fullName evidence="5">Translational regulator CsrA</fullName>
    </recommendedName>
</protein>
<dbReference type="GO" id="GO:1902208">
    <property type="term" value="P:regulation of bacterial-type flagellum assembly"/>
    <property type="evidence" value="ECO:0007669"/>
    <property type="project" value="UniProtKB-UniRule"/>
</dbReference>
<dbReference type="PANTHER" id="PTHR34984:SF1">
    <property type="entry name" value="CARBON STORAGE REGULATOR"/>
    <property type="match status" value="1"/>
</dbReference>
<organism evidence="6 7">
    <name type="scientific">Syntrophorhabdus aromaticivorans</name>
    <dbReference type="NCBI Taxonomy" id="328301"/>
    <lineage>
        <taxon>Bacteria</taxon>
        <taxon>Pseudomonadati</taxon>
        <taxon>Thermodesulfobacteriota</taxon>
        <taxon>Syntrophorhabdia</taxon>
        <taxon>Syntrophorhabdales</taxon>
        <taxon>Syntrophorhabdaceae</taxon>
        <taxon>Syntrophorhabdus</taxon>
    </lineage>
</organism>
<evidence type="ECO:0000256" key="1">
    <source>
        <dbReference type="ARBA" id="ARBA00022490"/>
    </source>
</evidence>
<dbReference type="GO" id="GO:0044781">
    <property type="term" value="P:bacterial-type flagellum organization"/>
    <property type="evidence" value="ECO:0007669"/>
    <property type="project" value="UniProtKB-KW"/>
</dbReference>
<comment type="subunit">
    <text evidence="5">Homodimer; the beta-strands of each monomer intercalate to form a hydrophobic core, while the alpha-helices form wings that extend away from the core.</text>
</comment>
<dbReference type="Pfam" id="PF02599">
    <property type="entry name" value="CsrA"/>
    <property type="match status" value="1"/>
</dbReference>
<dbReference type="InterPro" id="IPR003751">
    <property type="entry name" value="CsrA"/>
</dbReference>
<accession>A0A971M244</accession>
<dbReference type="SUPFAM" id="SSF117130">
    <property type="entry name" value="CsrA-like"/>
    <property type="match status" value="1"/>
</dbReference>
<dbReference type="EMBL" id="JAAYEE010000033">
    <property type="protein sequence ID" value="NLW34244.1"/>
    <property type="molecule type" value="Genomic_DNA"/>
</dbReference>
<name>A0A971M244_9BACT</name>
<proteinExistence type="inferred from homology"/>
<dbReference type="AlphaFoldDB" id="A0A971M244"/>
<keyword evidence="2 5" id="KW-0678">Repressor</keyword>
<dbReference type="Gene3D" id="2.60.40.4380">
    <property type="entry name" value="Translational regulator CsrA"/>
    <property type="match status" value="1"/>
</dbReference>
<evidence type="ECO:0000256" key="4">
    <source>
        <dbReference type="ARBA" id="ARBA00022884"/>
    </source>
</evidence>
<dbReference type="GO" id="GO:0048027">
    <property type="term" value="F:mRNA 5'-UTR binding"/>
    <property type="evidence" value="ECO:0007669"/>
    <property type="project" value="UniProtKB-UniRule"/>
</dbReference>
<comment type="subcellular location">
    <subcellularLocation>
        <location evidence="5">Cytoplasm</location>
    </subcellularLocation>
</comment>
<dbReference type="FunFam" id="2.60.40.4380:FF:000002">
    <property type="entry name" value="Translational regulator CsrA"/>
    <property type="match status" value="1"/>
</dbReference>
<keyword evidence="4 5" id="KW-0694">RNA-binding</keyword>
<keyword evidence="1 5" id="KW-0963">Cytoplasm</keyword>
<reference evidence="6" key="2">
    <citation type="submission" date="2020-01" db="EMBL/GenBank/DDBJ databases">
        <authorList>
            <person name="Campanaro S."/>
        </authorList>
    </citation>
    <scope>NUCLEOTIDE SEQUENCE</scope>
    <source>
        <strain evidence="6">AS06rmzACSIP_7</strain>
    </source>
</reference>
<dbReference type="PANTHER" id="PTHR34984">
    <property type="entry name" value="CARBON STORAGE REGULATOR"/>
    <property type="match status" value="1"/>
</dbReference>
<evidence type="ECO:0000256" key="2">
    <source>
        <dbReference type="ARBA" id="ARBA00022491"/>
    </source>
</evidence>
<evidence type="ECO:0000256" key="5">
    <source>
        <dbReference type="HAMAP-Rule" id="MF_00167"/>
    </source>
</evidence>
<dbReference type="HAMAP" id="MF_00167">
    <property type="entry name" value="CsrA"/>
    <property type="match status" value="1"/>
</dbReference>
<dbReference type="NCBIfam" id="NF002469">
    <property type="entry name" value="PRK01712.1"/>
    <property type="match status" value="1"/>
</dbReference>
<comment type="similarity">
    <text evidence="5">Belongs to the CsrA/RsmA family.</text>
</comment>
<dbReference type="Proteomes" id="UP000777265">
    <property type="component" value="Unassembled WGS sequence"/>
</dbReference>
<evidence type="ECO:0000256" key="3">
    <source>
        <dbReference type="ARBA" id="ARBA00022845"/>
    </source>
</evidence>
<dbReference type="InterPro" id="IPR036107">
    <property type="entry name" value="CsrA_sf"/>
</dbReference>